<organism evidence="3 4">
    <name type="scientific">Drosophila gunungcola</name>
    <name type="common">fruit fly</name>
    <dbReference type="NCBI Taxonomy" id="103775"/>
    <lineage>
        <taxon>Eukaryota</taxon>
        <taxon>Metazoa</taxon>
        <taxon>Ecdysozoa</taxon>
        <taxon>Arthropoda</taxon>
        <taxon>Hexapoda</taxon>
        <taxon>Insecta</taxon>
        <taxon>Pterygota</taxon>
        <taxon>Neoptera</taxon>
        <taxon>Endopterygota</taxon>
        <taxon>Diptera</taxon>
        <taxon>Brachycera</taxon>
        <taxon>Muscomorpha</taxon>
        <taxon>Ephydroidea</taxon>
        <taxon>Drosophilidae</taxon>
        <taxon>Drosophila</taxon>
        <taxon>Sophophora</taxon>
    </lineage>
</organism>
<gene>
    <name evidence="3" type="ORF">M5D96_001872</name>
</gene>
<proteinExistence type="predicted"/>
<dbReference type="EMBL" id="JAMKOV010000001">
    <property type="protein sequence ID" value="KAI8045689.1"/>
    <property type="molecule type" value="Genomic_DNA"/>
</dbReference>
<feature type="signal peptide" evidence="2">
    <location>
        <begin position="1"/>
        <end position="16"/>
    </location>
</feature>
<protein>
    <submittedName>
        <fullName evidence="3">Uncharacterized protein</fullName>
    </submittedName>
</protein>
<keyword evidence="4" id="KW-1185">Reference proteome</keyword>
<dbReference type="Proteomes" id="UP001059596">
    <property type="component" value="Chromosome 3R"/>
</dbReference>
<feature type="chain" id="PRO_5040125033" evidence="2">
    <location>
        <begin position="17"/>
        <end position="242"/>
    </location>
</feature>
<evidence type="ECO:0000256" key="2">
    <source>
        <dbReference type="SAM" id="SignalP"/>
    </source>
</evidence>
<keyword evidence="2" id="KW-0732">Signal</keyword>
<reference evidence="3" key="1">
    <citation type="journal article" date="2023" name="Genome Biol. Evol.">
        <title>Long-read-based Genome Assembly of Drosophila gunungcola Reveals Fewer Chemosensory Genes in Flower-breeding Species.</title>
        <authorList>
            <person name="Negi A."/>
            <person name="Liao B.Y."/>
            <person name="Yeh S.D."/>
        </authorList>
    </citation>
    <scope>NUCLEOTIDE SEQUENCE</scope>
    <source>
        <strain evidence="3">Sukarami</strain>
    </source>
</reference>
<accession>A0A9P9YZR8</accession>
<evidence type="ECO:0000256" key="1">
    <source>
        <dbReference type="SAM" id="MobiDB-lite"/>
    </source>
</evidence>
<sequence length="242" mass="26768">MPSLWLFISMLTLVGCQEYNYQRPQTPFFVETAGRQPQTTSQLSNLSSSRLPITNHSLNSKPKLQLHICHPSSLPRNSSSAIPIRMLRLPPARVQQVLDAGHGSGVAPSQVQVQLLQATGSAQPQTRVGDQVGQSQSSQLDAYDYKQTVPGDTRDYQRFVTSCPGGGQCQQKQLSPGQVDDSHQKVLQTARASTQPRVEGCFKSPVVYVPVGAAVNPQGQLRPKNRRTFERQEQILSRYPYN</sequence>
<comment type="caution">
    <text evidence="3">The sequence shown here is derived from an EMBL/GenBank/DDBJ whole genome shotgun (WGS) entry which is preliminary data.</text>
</comment>
<name>A0A9P9YZR8_9MUSC</name>
<evidence type="ECO:0000313" key="3">
    <source>
        <dbReference type="EMBL" id="KAI8045689.1"/>
    </source>
</evidence>
<feature type="region of interest" description="Disordered" evidence="1">
    <location>
        <begin position="121"/>
        <end position="141"/>
    </location>
</feature>
<evidence type="ECO:0000313" key="4">
    <source>
        <dbReference type="Proteomes" id="UP001059596"/>
    </source>
</evidence>
<dbReference type="AlphaFoldDB" id="A0A9P9YZR8"/>